<sequence>MTAIPNLHLSDASAGSVGEVVMRAHGGFLVDCGAARMPASVAVSCLVVPEPGDLVMIGRTPDRLFILSVLERRSGQPVRLLAQGDVEIGAVDGRLSLLGAKGVEITTPGTLGMTAGEVSVQGRRGRVTLQELAWVGRSLAAHVGRVRVVGEAIETLVDRVLSRAKRSYRFVEEGEHLRAGEIDHRASGNLHLRGQNAIVNAETIVKVDGGQIHLG</sequence>
<dbReference type="AlphaFoldDB" id="A0A9X9WKB8"/>
<comment type="caution">
    <text evidence="1">The sequence shown here is derived from an EMBL/GenBank/DDBJ whole genome shotgun (WGS) entry which is preliminary data.</text>
</comment>
<name>A0A9X9WKB8_9PROT</name>
<dbReference type="Pfam" id="PF12059">
    <property type="entry name" value="DUF3540"/>
    <property type="match status" value="1"/>
</dbReference>
<accession>A0A9X9WKB8</accession>
<reference evidence="2 3" key="2">
    <citation type="submission" date="2020-02" db="EMBL/GenBank/DDBJ databases">
        <authorList>
            <person name="Sun Q."/>
            <person name="Inoue M."/>
        </authorList>
    </citation>
    <scope>NUCLEOTIDE SEQUENCE [LARGE SCALE GENOMIC DNA]</scope>
    <source>
        <strain evidence="2 3">KCTC 22478</strain>
    </source>
</reference>
<dbReference type="RefSeq" id="WP_168042956.1">
    <property type="nucleotide sequence ID" value="NZ_JAAEDK010000037.1"/>
</dbReference>
<organism evidence="1 4">
    <name type="scientific">Neoroseomonas oryzicola</name>
    <dbReference type="NCBI Taxonomy" id="535904"/>
    <lineage>
        <taxon>Bacteria</taxon>
        <taxon>Pseudomonadati</taxon>
        <taxon>Pseudomonadota</taxon>
        <taxon>Alphaproteobacteria</taxon>
        <taxon>Acetobacterales</taxon>
        <taxon>Acetobacteraceae</taxon>
        <taxon>Neoroseomonas</taxon>
    </lineage>
</organism>
<dbReference type="InterPro" id="IPR021927">
    <property type="entry name" value="DUF3540"/>
</dbReference>
<proteinExistence type="predicted"/>
<dbReference type="Proteomes" id="UP000746741">
    <property type="component" value="Unassembled WGS sequence"/>
</dbReference>
<gene>
    <name evidence="2" type="ORF">GWK15_18980</name>
    <name evidence="1" type="ORF">GXW75_16085</name>
</gene>
<evidence type="ECO:0000313" key="4">
    <source>
        <dbReference type="Proteomes" id="UP001138708"/>
    </source>
</evidence>
<reference evidence="1" key="3">
    <citation type="journal article" date="2021" name="Syst. Appl. Microbiol.">
        <title>Roseomonas hellenica sp. nov., isolated from roots of wild-growing Alkanna tinctoria.</title>
        <authorList>
            <person name="Rat A."/>
            <person name="Naranjo H.D."/>
            <person name="Lebbe L."/>
            <person name="Cnockaert M."/>
            <person name="Krigas N."/>
            <person name="Grigoriadou K."/>
            <person name="Maloupa E."/>
            <person name="Willems A."/>
        </authorList>
    </citation>
    <scope>NUCLEOTIDE SEQUENCE</scope>
    <source>
        <strain evidence="1">LMG 31161</strain>
    </source>
</reference>
<evidence type="ECO:0000313" key="3">
    <source>
        <dbReference type="Proteomes" id="UP000746741"/>
    </source>
</evidence>
<evidence type="ECO:0000313" key="2">
    <source>
        <dbReference type="EMBL" id="NKE19048.1"/>
    </source>
</evidence>
<protein>
    <submittedName>
        <fullName evidence="1">DUF3540 domain-containing protein</fullName>
    </submittedName>
</protein>
<dbReference type="EMBL" id="JAAEDK010000037">
    <property type="protein sequence ID" value="MBR0660778.1"/>
    <property type="molecule type" value="Genomic_DNA"/>
</dbReference>
<evidence type="ECO:0000313" key="1">
    <source>
        <dbReference type="EMBL" id="MBR0660778.1"/>
    </source>
</evidence>
<reference evidence="1" key="1">
    <citation type="submission" date="2020-01" db="EMBL/GenBank/DDBJ databases">
        <authorList>
            <person name="Rat A."/>
        </authorList>
    </citation>
    <scope>NUCLEOTIDE SEQUENCE</scope>
    <source>
        <strain evidence="1">LMG 31161</strain>
    </source>
</reference>
<dbReference type="EMBL" id="JAAVUP010000007">
    <property type="protein sequence ID" value="NKE19048.1"/>
    <property type="molecule type" value="Genomic_DNA"/>
</dbReference>
<dbReference type="Proteomes" id="UP001138708">
    <property type="component" value="Unassembled WGS sequence"/>
</dbReference>
<keyword evidence="3" id="KW-1185">Reference proteome</keyword>